<dbReference type="Proteomes" id="UP001162164">
    <property type="component" value="Unassembled WGS sequence"/>
</dbReference>
<keyword evidence="2" id="KW-1185">Reference proteome</keyword>
<proteinExistence type="predicted"/>
<reference evidence="1" key="1">
    <citation type="journal article" date="2023" name="Insect Mol. Biol.">
        <title>Genome sequencing provides insights into the evolution of gene families encoding plant cell wall-degrading enzymes in longhorned beetles.</title>
        <authorList>
            <person name="Shin N.R."/>
            <person name="Okamura Y."/>
            <person name="Kirsch R."/>
            <person name="Pauchet Y."/>
        </authorList>
    </citation>
    <scope>NUCLEOTIDE SEQUENCE</scope>
    <source>
        <strain evidence="1">MMC_N1</strain>
    </source>
</reference>
<organism evidence="1 2">
    <name type="scientific">Molorchus minor</name>
    <dbReference type="NCBI Taxonomy" id="1323400"/>
    <lineage>
        <taxon>Eukaryota</taxon>
        <taxon>Metazoa</taxon>
        <taxon>Ecdysozoa</taxon>
        <taxon>Arthropoda</taxon>
        <taxon>Hexapoda</taxon>
        <taxon>Insecta</taxon>
        <taxon>Pterygota</taxon>
        <taxon>Neoptera</taxon>
        <taxon>Endopterygota</taxon>
        <taxon>Coleoptera</taxon>
        <taxon>Polyphaga</taxon>
        <taxon>Cucujiformia</taxon>
        <taxon>Chrysomeloidea</taxon>
        <taxon>Cerambycidae</taxon>
        <taxon>Lamiinae</taxon>
        <taxon>Monochamini</taxon>
        <taxon>Molorchus</taxon>
    </lineage>
</organism>
<evidence type="ECO:0000313" key="1">
    <source>
        <dbReference type="EMBL" id="KAJ8971234.1"/>
    </source>
</evidence>
<comment type="caution">
    <text evidence="1">The sequence shown here is derived from an EMBL/GenBank/DDBJ whole genome shotgun (WGS) entry which is preliminary data.</text>
</comment>
<evidence type="ECO:0000313" key="2">
    <source>
        <dbReference type="Proteomes" id="UP001162164"/>
    </source>
</evidence>
<name>A0ABQ9J231_9CUCU</name>
<dbReference type="EMBL" id="JAPWTJ010001508">
    <property type="protein sequence ID" value="KAJ8971234.1"/>
    <property type="molecule type" value="Genomic_DNA"/>
</dbReference>
<sequence length="109" mass="12617">MDQILKYIAIFSKNQRIPGKPRKLGTLPNLGPSAHEYHSEESFSGIMNGSRTRPNKSLQIFLRKQKRENSLVLYIQMQKLYMNLSEEERKFQAATYIQNVNTIVNSNGE</sequence>
<accession>A0ABQ9J231</accession>
<protein>
    <submittedName>
        <fullName evidence="1">Uncharacterized protein</fullName>
    </submittedName>
</protein>
<gene>
    <name evidence="1" type="ORF">NQ317_011498</name>
</gene>